<feature type="region of interest" description="Disordered" evidence="1">
    <location>
        <begin position="70"/>
        <end position="93"/>
    </location>
</feature>
<evidence type="ECO:0000313" key="2">
    <source>
        <dbReference type="EMBL" id="GFZ98789.1"/>
    </source>
</evidence>
<name>A0ABQ1F3E3_SPHSA</name>
<organism evidence="2 3">
    <name type="scientific">Sphingobium fuliginis (strain ATCC 27551)</name>
    <dbReference type="NCBI Taxonomy" id="336203"/>
    <lineage>
        <taxon>Bacteria</taxon>
        <taxon>Pseudomonadati</taxon>
        <taxon>Pseudomonadota</taxon>
        <taxon>Alphaproteobacteria</taxon>
        <taxon>Sphingomonadales</taxon>
        <taxon>Sphingomonadaceae</taxon>
        <taxon>Sphingobium</taxon>
    </lineage>
</organism>
<sequence length="113" mass="12286">MRPVIRCAVWLCFSRRPDAPGSGNADPLWVGCGGGPVNPGGAELPRQDGSTIIISEAPPRKTILNSLRPVPNLARGGRRRKEERIGRKEASPCPSPIFKAPSKWPIIPSWNLK</sequence>
<keyword evidence="3" id="KW-1185">Reference proteome</keyword>
<evidence type="ECO:0008006" key="4">
    <source>
        <dbReference type="Google" id="ProtNLM"/>
    </source>
</evidence>
<feature type="compositionally biased region" description="Basic and acidic residues" evidence="1">
    <location>
        <begin position="80"/>
        <end position="90"/>
    </location>
</feature>
<gene>
    <name evidence="2" type="ORF">GCM10019071_31580</name>
</gene>
<dbReference type="Proteomes" id="UP000628109">
    <property type="component" value="Unassembled WGS sequence"/>
</dbReference>
<accession>A0ABQ1F3E3</accession>
<protein>
    <recommendedName>
        <fullName evidence="4">Secreted protein</fullName>
    </recommendedName>
</protein>
<reference evidence="3" key="1">
    <citation type="journal article" date="2019" name="Int. J. Syst. Evol. Microbiol.">
        <title>The Global Catalogue of Microorganisms (GCM) 10K type strain sequencing project: providing services to taxonomists for standard genome sequencing and annotation.</title>
        <authorList>
            <consortium name="The Broad Institute Genomics Platform"/>
            <consortium name="The Broad Institute Genome Sequencing Center for Infectious Disease"/>
            <person name="Wu L."/>
            <person name="Ma J."/>
        </authorList>
    </citation>
    <scope>NUCLEOTIDE SEQUENCE [LARGE SCALE GENOMIC DNA]</scope>
    <source>
        <strain evidence="3">CCM 7327</strain>
    </source>
</reference>
<proteinExistence type="predicted"/>
<evidence type="ECO:0000313" key="3">
    <source>
        <dbReference type="Proteomes" id="UP000628109"/>
    </source>
</evidence>
<evidence type="ECO:0000256" key="1">
    <source>
        <dbReference type="SAM" id="MobiDB-lite"/>
    </source>
</evidence>
<comment type="caution">
    <text evidence="2">The sequence shown here is derived from an EMBL/GenBank/DDBJ whole genome shotgun (WGS) entry which is preliminary data.</text>
</comment>
<dbReference type="EMBL" id="BMDU01000007">
    <property type="protein sequence ID" value="GFZ98789.1"/>
    <property type="molecule type" value="Genomic_DNA"/>
</dbReference>